<keyword evidence="1" id="KW-1133">Transmembrane helix</keyword>
<feature type="transmembrane region" description="Helical" evidence="1">
    <location>
        <begin position="182"/>
        <end position="201"/>
    </location>
</feature>
<evidence type="ECO:0000313" key="3">
    <source>
        <dbReference type="Proteomes" id="UP001382727"/>
    </source>
</evidence>
<reference evidence="2 3" key="1">
    <citation type="submission" date="2024-02" db="EMBL/GenBank/DDBJ databases">
        <title>Janibacter sp. nov., isolated from gut of marine sandworm.</title>
        <authorList>
            <person name="Kim B."/>
            <person name="Jun M.O."/>
            <person name="Shin N.-R."/>
        </authorList>
    </citation>
    <scope>NUCLEOTIDE SEQUENCE [LARGE SCALE GENOMIC DNA]</scope>
    <source>
        <strain evidence="2 3">A1S7</strain>
    </source>
</reference>
<dbReference type="Proteomes" id="UP001382727">
    <property type="component" value="Chromosome"/>
</dbReference>
<proteinExistence type="predicted"/>
<gene>
    <name evidence="2" type="ORF">V1351_14990</name>
</gene>
<evidence type="ECO:0000256" key="1">
    <source>
        <dbReference type="SAM" id="Phobius"/>
    </source>
</evidence>
<accession>A0ABZ2MGN3</accession>
<keyword evidence="3" id="KW-1185">Reference proteome</keyword>
<feature type="transmembrane region" description="Helical" evidence="1">
    <location>
        <begin position="90"/>
        <end position="111"/>
    </location>
</feature>
<dbReference type="RefSeq" id="WP_338749002.1">
    <property type="nucleotide sequence ID" value="NZ_CP144913.1"/>
</dbReference>
<dbReference type="EMBL" id="CP144913">
    <property type="protein sequence ID" value="WXB76229.1"/>
    <property type="molecule type" value="Genomic_DNA"/>
</dbReference>
<keyword evidence="1" id="KW-0472">Membrane</keyword>
<protein>
    <submittedName>
        <fullName evidence="2">Uncharacterized protein</fullName>
    </submittedName>
</protein>
<keyword evidence="1" id="KW-0812">Transmembrane</keyword>
<sequence length="248" mass="25281">MKQNRSIFADPGRIAPSVEKAWRDDFIVELRLLSVPGDQIGDELMTVETHVAESGEPAVQAFGEAKVYAREIAAATGAAGRGGSVGPATIGGNVLGLLGMLGTAGAFAGGLAGGPVGVTTGELMGLAAVLALVGALFVPKTLRVIVEHPRLALLLPALVIGVLVGIVILLSDPLFTVPPVPLGVAGVLLLVVGTAVTWYDLSDDASEITAPGEGPSDGRRGRLLAVVAMPLMTVLLLSHVWLLHALTA</sequence>
<feature type="transmembrane region" description="Helical" evidence="1">
    <location>
        <begin position="151"/>
        <end position="170"/>
    </location>
</feature>
<evidence type="ECO:0000313" key="2">
    <source>
        <dbReference type="EMBL" id="WXB76229.1"/>
    </source>
</evidence>
<name>A0ABZ2MGN3_9MICO</name>
<feature type="transmembrane region" description="Helical" evidence="1">
    <location>
        <begin position="222"/>
        <end position="242"/>
    </location>
</feature>
<organism evidence="2 3">
    <name type="scientific">Janibacter alittae</name>
    <dbReference type="NCBI Taxonomy" id="3115209"/>
    <lineage>
        <taxon>Bacteria</taxon>
        <taxon>Bacillati</taxon>
        <taxon>Actinomycetota</taxon>
        <taxon>Actinomycetes</taxon>
        <taxon>Micrococcales</taxon>
        <taxon>Intrasporangiaceae</taxon>
        <taxon>Janibacter</taxon>
    </lineage>
</organism>
<feature type="transmembrane region" description="Helical" evidence="1">
    <location>
        <begin position="123"/>
        <end position="139"/>
    </location>
</feature>